<feature type="compositionally biased region" description="Basic residues" evidence="1">
    <location>
        <begin position="80"/>
        <end position="99"/>
    </location>
</feature>
<evidence type="ECO:0000313" key="2">
    <source>
        <dbReference type="EMBL" id="GBP62136.1"/>
    </source>
</evidence>
<feature type="compositionally biased region" description="Low complexity" evidence="1">
    <location>
        <begin position="55"/>
        <end position="75"/>
    </location>
</feature>
<name>A0A4C1XE36_EUMVA</name>
<evidence type="ECO:0000256" key="1">
    <source>
        <dbReference type="SAM" id="MobiDB-lite"/>
    </source>
</evidence>
<feature type="region of interest" description="Disordered" evidence="1">
    <location>
        <begin position="54"/>
        <end position="135"/>
    </location>
</feature>
<organism evidence="2 3">
    <name type="scientific">Eumeta variegata</name>
    <name type="common">Bagworm moth</name>
    <name type="synonym">Eumeta japonica</name>
    <dbReference type="NCBI Taxonomy" id="151549"/>
    <lineage>
        <taxon>Eukaryota</taxon>
        <taxon>Metazoa</taxon>
        <taxon>Ecdysozoa</taxon>
        <taxon>Arthropoda</taxon>
        <taxon>Hexapoda</taxon>
        <taxon>Insecta</taxon>
        <taxon>Pterygota</taxon>
        <taxon>Neoptera</taxon>
        <taxon>Endopterygota</taxon>
        <taxon>Lepidoptera</taxon>
        <taxon>Glossata</taxon>
        <taxon>Ditrysia</taxon>
        <taxon>Tineoidea</taxon>
        <taxon>Psychidae</taxon>
        <taxon>Oiketicinae</taxon>
        <taxon>Eumeta</taxon>
    </lineage>
</organism>
<gene>
    <name evidence="2" type="ORF">EVAR_46105_1</name>
</gene>
<protein>
    <submittedName>
        <fullName evidence="2">Uncharacterized protein</fullName>
    </submittedName>
</protein>
<dbReference type="AlphaFoldDB" id="A0A4C1XE36"/>
<feature type="compositionally biased region" description="Pro residues" evidence="1">
    <location>
        <begin position="111"/>
        <end position="123"/>
    </location>
</feature>
<evidence type="ECO:0000313" key="3">
    <source>
        <dbReference type="Proteomes" id="UP000299102"/>
    </source>
</evidence>
<proteinExistence type="predicted"/>
<sequence length="135" mass="14164">MDNATSCPPGAEGISKGPLTRALIKKVLAKSLAEMGYECPESELNKFVHTATPISSRASSNTASSASSQNLSRSQCPSKGKNKRKAHTPRHPRKTKHARTAPSSARTASPSPIPPAPRPPPPRGRLDPGPAHSSS</sequence>
<reference evidence="2 3" key="1">
    <citation type="journal article" date="2019" name="Commun. Biol.">
        <title>The bagworm genome reveals a unique fibroin gene that provides high tensile strength.</title>
        <authorList>
            <person name="Kono N."/>
            <person name="Nakamura H."/>
            <person name="Ohtoshi R."/>
            <person name="Tomita M."/>
            <person name="Numata K."/>
            <person name="Arakawa K."/>
        </authorList>
    </citation>
    <scope>NUCLEOTIDE SEQUENCE [LARGE SCALE GENOMIC DNA]</scope>
</reference>
<keyword evidence="3" id="KW-1185">Reference proteome</keyword>
<dbReference type="EMBL" id="BGZK01000832">
    <property type="protein sequence ID" value="GBP62136.1"/>
    <property type="molecule type" value="Genomic_DNA"/>
</dbReference>
<comment type="caution">
    <text evidence="2">The sequence shown here is derived from an EMBL/GenBank/DDBJ whole genome shotgun (WGS) entry which is preliminary data.</text>
</comment>
<accession>A0A4C1XE36</accession>
<feature type="compositionally biased region" description="Low complexity" evidence="1">
    <location>
        <begin position="100"/>
        <end position="110"/>
    </location>
</feature>
<feature type="region of interest" description="Disordered" evidence="1">
    <location>
        <begin position="1"/>
        <end position="20"/>
    </location>
</feature>
<dbReference type="Proteomes" id="UP000299102">
    <property type="component" value="Unassembled WGS sequence"/>
</dbReference>